<dbReference type="InterPro" id="IPR036046">
    <property type="entry name" value="Acylphosphatase-like_dom_sf"/>
</dbReference>
<dbReference type="PROSITE" id="PS00151">
    <property type="entry name" value="ACYLPHOSPHATASE_2"/>
    <property type="match status" value="1"/>
</dbReference>
<gene>
    <name evidence="8" type="ordered locus">Ppha_0920</name>
</gene>
<dbReference type="eggNOG" id="COG1254">
    <property type="taxonomic scope" value="Bacteria"/>
</dbReference>
<dbReference type="NCBIfam" id="NF011017">
    <property type="entry name" value="PRK14445.1"/>
    <property type="match status" value="1"/>
</dbReference>
<feature type="domain" description="Acylphosphatase-like" evidence="7">
    <location>
        <begin position="4"/>
        <end position="91"/>
    </location>
</feature>
<feature type="active site" evidence="4">
    <location>
        <position position="37"/>
    </location>
</feature>
<evidence type="ECO:0000313" key="9">
    <source>
        <dbReference type="Proteomes" id="UP000002724"/>
    </source>
</evidence>
<evidence type="ECO:0000256" key="2">
    <source>
        <dbReference type="ARBA" id="ARBA00012150"/>
    </source>
</evidence>
<dbReference type="RefSeq" id="WP_012507702.1">
    <property type="nucleotide sequence ID" value="NC_011060.1"/>
</dbReference>
<evidence type="ECO:0000256" key="3">
    <source>
        <dbReference type="ARBA" id="ARBA00047645"/>
    </source>
</evidence>
<comment type="catalytic activity">
    <reaction evidence="3 4 5">
        <text>an acyl phosphate + H2O = a carboxylate + phosphate + H(+)</text>
        <dbReference type="Rhea" id="RHEA:14965"/>
        <dbReference type="ChEBI" id="CHEBI:15377"/>
        <dbReference type="ChEBI" id="CHEBI:15378"/>
        <dbReference type="ChEBI" id="CHEBI:29067"/>
        <dbReference type="ChEBI" id="CHEBI:43474"/>
        <dbReference type="ChEBI" id="CHEBI:59918"/>
        <dbReference type="EC" id="3.6.1.7"/>
    </reaction>
</comment>
<proteinExistence type="inferred from homology"/>
<dbReference type="PRINTS" id="PR00112">
    <property type="entry name" value="ACYLPHPHTASE"/>
</dbReference>
<dbReference type="PROSITE" id="PS00150">
    <property type="entry name" value="ACYLPHOSPHATASE_1"/>
    <property type="match status" value="1"/>
</dbReference>
<dbReference type="STRING" id="324925.Ppha_0920"/>
<feature type="active site" evidence="4">
    <location>
        <position position="19"/>
    </location>
</feature>
<evidence type="ECO:0000256" key="4">
    <source>
        <dbReference type="PROSITE-ProRule" id="PRU00520"/>
    </source>
</evidence>
<dbReference type="PANTHER" id="PTHR47268">
    <property type="entry name" value="ACYLPHOSPHATASE"/>
    <property type="match status" value="1"/>
</dbReference>
<protein>
    <recommendedName>
        <fullName evidence="2 4">Acylphosphatase</fullName>
        <ecNumber evidence="2 4">3.6.1.7</ecNumber>
    </recommendedName>
</protein>
<evidence type="ECO:0000256" key="1">
    <source>
        <dbReference type="ARBA" id="ARBA00005614"/>
    </source>
</evidence>
<comment type="similarity">
    <text evidence="1 6">Belongs to the acylphosphatase family.</text>
</comment>
<accession>B4SF60</accession>
<evidence type="ECO:0000259" key="7">
    <source>
        <dbReference type="PROSITE" id="PS51160"/>
    </source>
</evidence>
<reference evidence="8 9" key="1">
    <citation type="submission" date="2008-06" db="EMBL/GenBank/DDBJ databases">
        <title>Complete sequence of Pelodictyon phaeoclathratiforme BU-1.</title>
        <authorList>
            <consortium name="US DOE Joint Genome Institute"/>
            <person name="Lucas S."/>
            <person name="Copeland A."/>
            <person name="Lapidus A."/>
            <person name="Glavina del Rio T."/>
            <person name="Dalin E."/>
            <person name="Tice H."/>
            <person name="Bruce D."/>
            <person name="Goodwin L."/>
            <person name="Pitluck S."/>
            <person name="Schmutz J."/>
            <person name="Larimer F."/>
            <person name="Land M."/>
            <person name="Hauser L."/>
            <person name="Kyrpides N."/>
            <person name="Mikhailova N."/>
            <person name="Liu Z."/>
            <person name="Li T."/>
            <person name="Zhao F."/>
            <person name="Overmann J."/>
            <person name="Bryant D.A."/>
            <person name="Richardson P."/>
        </authorList>
    </citation>
    <scope>NUCLEOTIDE SEQUENCE [LARGE SCALE GENOMIC DNA]</scope>
    <source>
        <strain evidence="9">DSM 5477 / BU-1</strain>
    </source>
</reference>
<evidence type="ECO:0000256" key="6">
    <source>
        <dbReference type="RuleBase" id="RU004168"/>
    </source>
</evidence>
<dbReference type="AlphaFoldDB" id="B4SF60"/>
<evidence type="ECO:0000256" key="5">
    <source>
        <dbReference type="RuleBase" id="RU000553"/>
    </source>
</evidence>
<evidence type="ECO:0000313" key="8">
    <source>
        <dbReference type="EMBL" id="ACF43207.1"/>
    </source>
</evidence>
<sequence length="91" mass="10356">MQKRVNLIVTGAVQGVGFRMFIDRKANELKLVGWVRNRFDGTVEIEAQGPENAIEELLPQAQRGPSRSMVTAIRKEEKEPDSTLERFNIIM</sequence>
<dbReference type="SUPFAM" id="SSF54975">
    <property type="entry name" value="Acylphosphatase/BLUF domain-like"/>
    <property type="match status" value="1"/>
</dbReference>
<dbReference type="PANTHER" id="PTHR47268:SF4">
    <property type="entry name" value="ACYLPHOSPHATASE"/>
    <property type="match status" value="1"/>
</dbReference>
<dbReference type="OrthoDB" id="9808093at2"/>
<dbReference type="InterPro" id="IPR017968">
    <property type="entry name" value="Acylphosphatase_CS"/>
</dbReference>
<dbReference type="Gene3D" id="3.30.70.100">
    <property type="match status" value="1"/>
</dbReference>
<keyword evidence="4 5" id="KW-0378">Hydrolase</keyword>
<dbReference type="InterPro" id="IPR001792">
    <property type="entry name" value="Acylphosphatase-like_dom"/>
</dbReference>
<dbReference type="Pfam" id="PF00708">
    <property type="entry name" value="Acylphosphatase"/>
    <property type="match status" value="1"/>
</dbReference>
<dbReference type="HOGENOM" id="CLU_141932_1_1_10"/>
<dbReference type="KEGG" id="pph:Ppha_0920"/>
<dbReference type="EC" id="3.6.1.7" evidence="2 4"/>
<dbReference type="InterPro" id="IPR020456">
    <property type="entry name" value="Acylphosphatase"/>
</dbReference>
<dbReference type="GO" id="GO:0003998">
    <property type="term" value="F:acylphosphatase activity"/>
    <property type="evidence" value="ECO:0007669"/>
    <property type="project" value="UniProtKB-EC"/>
</dbReference>
<keyword evidence="9" id="KW-1185">Reference proteome</keyword>
<dbReference type="PROSITE" id="PS51160">
    <property type="entry name" value="ACYLPHOSPHATASE_3"/>
    <property type="match status" value="1"/>
</dbReference>
<dbReference type="EMBL" id="CP001110">
    <property type="protein sequence ID" value="ACF43207.1"/>
    <property type="molecule type" value="Genomic_DNA"/>
</dbReference>
<organism evidence="8 9">
    <name type="scientific">Pelodictyon phaeoclathratiforme (strain DSM 5477 / BU-1)</name>
    <dbReference type="NCBI Taxonomy" id="324925"/>
    <lineage>
        <taxon>Bacteria</taxon>
        <taxon>Pseudomonadati</taxon>
        <taxon>Chlorobiota</taxon>
        <taxon>Chlorobiia</taxon>
        <taxon>Chlorobiales</taxon>
        <taxon>Chlorobiaceae</taxon>
        <taxon>Chlorobium/Pelodictyon group</taxon>
        <taxon>Pelodictyon</taxon>
    </lineage>
</organism>
<name>B4SF60_PELPB</name>
<dbReference type="Proteomes" id="UP000002724">
    <property type="component" value="Chromosome"/>
</dbReference>